<feature type="transmembrane region" description="Helical" evidence="4">
    <location>
        <begin position="159"/>
        <end position="181"/>
    </location>
</feature>
<name>A0ABU2CCK8_9BURK</name>
<evidence type="ECO:0000256" key="1">
    <source>
        <dbReference type="ARBA" id="ARBA00012528"/>
    </source>
</evidence>
<reference evidence="7 8" key="1">
    <citation type="submission" date="2023-07" db="EMBL/GenBank/DDBJ databases">
        <title>Sorghum-associated microbial communities from plants grown in Nebraska, USA.</title>
        <authorList>
            <person name="Schachtman D."/>
        </authorList>
    </citation>
    <scope>NUCLEOTIDE SEQUENCE [LARGE SCALE GENOMIC DNA]</scope>
    <source>
        <strain evidence="7 8">BE313</strain>
    </source>
</reference>
<sequence>MTEIPSAQQPRSVSLGGRIVLATLGFCLLFTLVVVGLRTWSAWQSSLAVMSGELKLIAQVYERTLSKSIWEMDRESMQTHIASVVNVPSVGQVVVTLQSANRVPEVFRRTREGWQMSQLAPTLQTQLDYEVFPGTKETVGTFALYGDERVLWTRLRAEIANIVITQVAQSLLLAGLIMLLFSRLVTVHVRRIAQHLGQLTPSNLRQLLALDRPPSRQDELSQLVTGVNQLQSNLSDYLERQQRDEKELVAHRDHLADLVRERTTELENTNTRLEDANALLDGLARTDPLTGLANRRHFDEIKQIEFRRALRTGQPLSLLVCDIDFFKRYNDRYGHAAGDQCLRAVAEAMQTTCSRAGDLVARIGGEEFAILLPGIDAAHGAELAAHLCQAVAALAIPHQDSEAAAHVTISVGLAQLDAAQVERFDTLFDQADKALYQAKSQGRNQVVVHSPAAIALQSDTGSNHG</sequence>
<dbReference type="RefSeq" id="WP_310375461.1">
    <property type="nucleotide sequence ID" value="NZ_JAVDXT010000004.1"/>
</dbReference>
<dbReference type="InterPro" id="IPR003660">
    <property type="entry name" value="HAMP_dom"/>
</dbReference>
<dbReference type="PROSITE" id="PS50887">
    <property type="entry name" value="GGDEF"/>
    <property type="match status" value="1"/>
</dbReference>
<evidence type="ECO:0000256" key="3">
    <source>
        <dbReference type="SAM" id="Coils"/>
    </source>
</evidence>
<evidence type="ECO:0000259" key="5">
    <source>
        <dbReference type="PROSITE" id="PS50885"/>
    </source>
</evidence>
<dbReference type="CDD" id="cd01949">
    <property type="entry name" value="GGDEF"/>
    <property type="match status" value="1"/>
</dbReference>
<feature type="domain" description="GGDEF" evidence="6">
    <location>
        <begin position="314"/>
        <end position="451"/>
    </location>
</feature>
<feature type="domain" description="HAMP" evidence="5">
    <location>
        <begin position="183"/>
        <end position="239"/>
    </location>
</feature>
<dbReference type="PANTHER" id="PTHR45138">
    <property type="entry name" value="REGULATORY COMPONENTS OF SENSORY TRANSDUCTION SYSTEM"/>
    <property type="match status" value="1"/>
</dbReference>
<evidence type="ECO:0000256" key="4">
    <source>
        <dbReference type="SAM" id="Phobius"/>
    </source>
</evidence>
<evidence type="ECO:0000313" key="8">
    <source>
        <dbReference type="Proteomes" id="UP001180487"/>
    </source>
</evidence>
<dbReference type="EC" id="2.7.7.65" evidence="1"/>
<dbReference type="InterPro" id="IPR043128">
    <property type="entry name" value="Rev_trsase/Diguanyl_cyclase"/>
</dbReference>
<dbReference type="EMBL" id="JAVDXT010000004">
    <property type="protein sequence ID" value="MDR7379074.1"/>
    <property type="molecule type" value="Genomic_DNA"/>
</dbReference>
<dbReference type="InterPro" id="IPR000160">
    <property type="entry name" value="GGDEF_dom"/>
</dbReference>
<keyword evidence="8" id="KW-1185">Reference proteome</keyword>
<comment type="caution">
    <text evidence="7">The sequence shown here is derived from an EMBL/GenBank/DDBJ whole genome shotgun (WGS) entry which is preliminary data.</text>
</comment>
<dbReference type="SUPFAM" id="SSF55073">
    <property type="entry name" value="Nucleotide cyclase"/>
    <property type="match status" value="1"/>
</dbReference>
<proteinExistence type="predicted"/>
<keyword evidence="4" id="KW-0472">Membrane</keyword>
<dbReference type="Pfam" id="PF00990">
    <property type="entry name" value="GGDEF"/>
    <property type="match status" value="1"/>
</dbReference>
<organism evidence="7 8">
    <name type="scientific">Rhodoferax ferrireducens</name>
    <dbReference type="NCBI Taxonomy" id="192843"/>
    <lineage>
        <taxon>Bacteria</taxon>
        <taxon>Pseudomonadati</taxon>
        <taxon>Pseudomonadota</taxon>
        <taxon>Betaproteobacteria</taxon>
        <taxon>Burkholderiales</taxon>
        <taxon>Comamonadaceae</taxon>
        <taxon>Rhodoferax</taxon>
    </lineage>
</organism>
<evidence type="ECO:0000256" key="2">
    <source>
        <dbReference type="ARBA" id="ARBA00034247"/>
    </source>
</evidence>
<dbReference type="PANTHER" id="PTHR45138:SF9">
    <property type="entry name" value="DIGUANYLATE CYCLASE DGCM-RELATED"/>
    <property type="match status" value="1"/>
</dbReference>
<dbReference type="InterPro" id="IPR029787">
    <property type="entry name" value="Nucleotide_cyclase"/>
</dbReference>
<dbReference type="InterPro" id="IPR050469">
    <property type="entry name" value="Diguanylate_Cyclase"/>
</dbReference>
<evidence type="ECO:0000259" key="6">
    <source>
        <dbReference type="PROSITE" id="PS50887"/>
    </source>
</evidence>
<feature type="transmembrane region" description="Helical" evidence="4">
    <location>
        <begin position="15"/>
        <end position="37"/>
    </location>
</feature>
<dbReference type="Gene3D" id="6.10.340.10">
    <property type="match status" value="1"/>
</dbReference>
<dbReference type="Gene3D" id="3.30.70.270">
    <property type="match status" value="1"/>
</dbReference>
<accession>A0ABU2CCK8</accession>
<dbReference type="NCBIfam" id="TIGR00254">
    <property type="entry name" value="GGDEF"/>
    <property type="match status" value="1"/>
</dbReference>
<gene>
    <name evidence="7" type="ORF">J2X19_003768</name>
</gene>
<dbReference type="SMART" id="SM00267">
    <property type="entry name" value="GGDEF"/>
    <property type="match status" value="1"/>
</dbReference>
<keyword evidence="3" id="KW-0175">Coiled coil</keyword>
<protein>
    <recommendedName>
        <fullName evidence="1">diguanylate cyclase</fullName>
        <ecNumber evidence="1">2.7.7.65</ecNumber>
    </recommendedName>
</protein>
<dbReference type="Proteomes" id="UP001180487">
    <property type="component" value="Unassembled WGS sequence"/>
</dbReference>
<dbReference type="PROSITE" id="PS50885">
    <property type="entry name" value="HAMP"/>
    <property type="match status" value="1"/>
</dbReference>
<evidence type="ECO:0000313" key="7">
    <source>
        <dbReference type="EMBL" id="MDR7379074.1"/>
    </source>
</evidence>
<comment type="catalytic activity">
    <reaction evidence="2">
        <text>2 GTP = 3',3'-c-di-GMP + 2 diphosphate</text>
        <dbReference type="Rhea" id="RHEA:24898"/>
        <dbReference type="ChEBI" id="CHEBI:33019"/>
        <dbReference type="ChEBI" id="CHEBI:37565"/>
        <dbReference type="ChEBI" id="CHEBI:58805"/>
        <dbReference type="EC" id="2.7.7.65"/>
    </reaction>
</comment>
<feature type="coiled-coil region" evidence="3">
    <location>
        <begin position="227"/>
        <end position="286"/>
    </location>
</feature>
<keyword evidence="4" id="KW-1133">Transmembrane helix</keyword>
<keyword evidence="4" id="KW-0812">Transmembrane</keyword>